<evidence type="ECO:0000256" key="5">
    <source>
        <dbReference type="ARBA" id="ARBA00012251"/>
    </source>
</evidence>
<feature type="domain" description="RING-type" evidence="13">
    <location>
        <begin position="84"/>
        <end position="130"/>
    </location>
</feature>
<dbReference type="PANTHER" id="PTHR11685">
    <property type="entry name" value="RBR FAMILY RING FINGER AND IBR DOMAIN-CONTAINING"/>
    <property type="match status" value="1"/>
</dbReference>
<comment type="cofactor">
    <cofactor evidence="2">
        <name>Zn(2+)</name>
        <dbReference type="ChEBI" id="CHEBI:29105"/>
    </cofactor>
</comment>
<dbReference type="GO" id="GO:0061630">
    <property type="term" value="F:ubiquitin protein ligase activity"/>
    <property type="evidence" value="ECO:0000318"/>
    <property type="project" value="GO_Central"/>
</dbReference>
<dbReference type="GO" id="GO:0031624">
    <property type="term" value="F:ubiquitin conjugating enzyme binding"/>
    <property type="evidence" value="ECO:0000318"/>
    <property type="project" value="GO_Central"/>
</dbReference>
<keyword evidence="11" id="KW-0862">Zinc</keyword>
<protein>
    <recommendedName>
        <fullName evidence="5">RBR-type E3 ubiquitin transferase</fullName>
        <ecNumber evidence="5">2.3.2.31</ecNumber>
    </recommendedName>
</protein>
<dbReference type="Gene3D" id="3.30.40.10">
    <property type="entry name" value="Zinc/RING finger domain, C3HC4 (zinc finger)"/>
    <property type="match status" value="1"/>
</dbReference>
<dbReference type="InterPro" id="IPR044066">
    <property type="entry name" value="TRIAD_supradom"/>
</dbReference>
<evidence type="ECO:0000256" key="3">
    <source>
        <dbReference type="ARBA" id="ARBA00003976"/>
    </source>
</evidence>
<dbReference type="OMA" id="NIKGCAH"/>
<dbReference type="Pfam" id="PF01485">
    <property type="entry name" value="IBR"/>
    <property type="match status" value="1"/>
</dbReference>
<keyword evidence="16" id="KW-1185">Reference proteome</keyword>
<dbReference type="GO" id="GO:0016567">
    <property type="term" value="P:protein ubiquitination"/>
    <property type="evidence" value="ECO:0007669"/>
    <property type="project" value="UniProtKB-UniPathway"/>
</dbReference>
<dbReference type="EnsemblPlants" id="PGSC0003DMT400089320">
    <property type="protein sequence ID" value="PGSC0003DMT400089320"/>
    <property type="gene ID" value="PGSC0003DMG400038891"/>
</dbReference>
<dbReference type="InterPro" id="IPR013083">
    <property type="entry name" value="Znf_RING/FYVE/PHD"/>
</dbReference>
<comment type="function">
    <text evidence="3">Might act as an E3 ubiquitin-protein ligase, or as part of E3 complex, which accepts ubiquitin from specific E2 ubiquitin-conjugating enzymes and then transfers it to substrates.</text>
</comment>
<dbReference type="GO" id="GO:0008270">
    <property type="term" value="F:zinc ion binding"/>
    <property type="evidence" value="ECO:0007669"/>
    <property type="project" value="UniProtKB-KW"/>
</dbReference>
<evidence type="ECO:0000256" key="12">
    <source>
        <dbReference type="PROSITE-ProRule" id="PRU00175"/>
    </source>
</evidence>
<reference evidence="15" key="2">
    <citation type="submission" date="2015-06" db="UniProtKB">
        <authorList>
            <consortium name="EnsemblPlants"/>
        </authorList>
    </citation>
    <scope>IDENTIFICATION</scope>
    <source>
        <strain evidence="15">DM1-3 516 R44</strain>
    </source>
</reference>
<dbReference type="eggNOG" id="KOG1812">
    <property type="taxonomic scope" value="Eukaryota"/>
</dbReference>
<dbReference type="InParanoid" id="M1DHX6"/>
<dbReference type="PROSITE" id="PS50089">
    <property type="entry name" value="ZF_RING_2"/>
    <property type="match status" value="1"/>
</dbReference>
<dbReference type="HOGENOM" id="CLU_022048_3_3_1"/>
<dbReference type="GO" id="GO:0005737">
    <property type="term" value="C:cytoplasm"/>
    <property type="evidence" value="ECO:0000318"/>
    <property type="project" value="GO_Central"/>
</dbReference>
<dbReference type="PROSITE" id="PS51873">
    <property type="entry name" value="TRIAD"/>
    <property type="match status" value="1"/>
</dbReference>
<evidence type="ECO:0000256" key="10">
    <source>
        <dbReference type="ARBA" id="ARBA00022786"/>
    </source>
</evidence>
<keyword evidence="8" id="KW-0677">Repeat</keyword>
<dbReference type="GO" id="GO:0000151">
    <property type="term" value="C:ubiquitin ligase complex"/>
    <property type="evidence" value="ECO:0000318"/>
    <property type="project" value="GO_Central"/>
</dbReference>
<evidence type="ECO:0000313" key="16">
    <source>
        <dbReference type="Proteomes" id="UP000011115"/>
    </source>
</evidence>
<feature type="domain" description="RING-type" evidence="14">
    <location>
        <begin position="80"/>
        <end position="280"/>
    </location>
</feature>
<comment type="catalytic activity">
    <reaction evidence="1">
        <text>[E2 ubiquitin-conjugating enzyme]-S-ubiquitinyl-L-cysteine + [acceptor protein]-L-lysine = [E2 ubiquitin-conjugating enzyme]-L-cysteine + [acceptor protein]-N(6)-ubiquitinyl-L-lysine.</text>
        <dbReference type="EC" id="2.3.2.31"/>
    </reaction>
</comment>
<dbReference type="EC" id="2.3.2.31" evidence="5"/>
<dbReference type="InterPro" id="IPR001841">
    <property type="entry name" value="Znf_RING"/>
</dbReference>
<dbReference type="InterPro" id="IPR031127">
    <property type="entry name" value="E3_UB_ligase_RBR"/>
</dbReference>
<evidence type="ECO:0000259" key="14">
    <source>
        <dbReference type="PROSITE" id="PS51873"/>
    </source>
</evidence>
<accession>M1DHX6</accession>
<dbReference type="InterPro" id="IPR002867">
    <property type="entry name" value="IBR_dom"/>
</dbReference>
<evidence type="ECO:0000256" key="9">
    <source>
        <dbReference type="ARBA" id="ARBA00022771"/>
    </source>
</evidence>
<dbReference type="SUPFAM" id="SSF57850">
    <property type="entry name" value="RING/U-box"/>
    <property type="match status" value="2"/>
</dbReference>
<evidence type="ECO:0000256" key="1">
    <source>
        <dbReference type="ARBA" id="ARBA00001798"/>
    </source>
</evidence>
<name>M1DHX6_SOLTU</name>
<dbReference type="GO" id="GO:0006511">
    <property type="term" value="P:ubiquitin-dependent protein catabolic process"/>
    <property type="evidence" value="ECO:0000318"/>
    <property type="project" value="GO_Central"/>
</dbReference>
<keyword evidence="9 12" id="KW-0863">Zinc-finger</keyword>
<sequence length="280" mass="32677">MEVICTAAVKIINISDDDDNDYHDDDVLVIHSTQKIPRRKRKRAVRTNFESVRSNRSRTGTEKVLIEISDGEIEILLNNSNFICEICIDEKPMTEIFQIMGCNHSYCNQCTVNYIASKLQQNIPQISCPVLGCNGNYEPYYCRSILPKQVFDRWGDVLCERMIMDSEKLYCPYKNCLALLIHEIREKYMVNSHSKCPECKKLFCANCKVPWHKGISCEEFKKLQKNNETGTEDMLLMKLAKRKRWQRCGCHFCYKCGTDQILNPNHQCIKYSTFYFEPVS</sequence>
<dbReference type="Proteomes" id="UP000011115">
    <property type="component" value="Unassembled WGS sequence"/>
</dbReference>
<keyword evidence="10" id="KW-0833">Ubl conjugation pathway</keyword>
<dbReference type="SMART" id="SM00647">
    <property type="entry name" value="IBR"/>
    <property type="match status" value="1"/>
</dbReference>
<dbReference type="CDD" id="cd22582">
    <property type="entry name" value="BRcat_RBR_unk"/>
    <property type="match status" value="1"/>
</dbReference>
<keyword evidence="7" id="KW-0479">Metal-binding</keyword>
<dbReference type="PaxDb" id="4113-PGSC0003DMT400089320"/>
<evidence type="ECO:0000256" key="2">
    <source>
        <dbReference type="ARBA" id="ARBA00001947"/>
    </source>
</evidence>
<evidence type="ECO:0000259" key="13">
    <source>
        <dbReference type="PROSITE" id="PS50089"/>
    </source>
</evidence>
<proteinExistence type="inferred from homology"/>
<evidence type="ECO:0000256" key="4">
    <source>
        <dbReference type="ARBA" id="ARBA00005884"/>
    </source>
</evidence>
<reference evidence="16" key="1">
    <citation type="journal article" date="2011" name="Nature">
        <title>Genome sequence and analysis of the tuber crop potato.</title>
        <authorList>
            <consortium name="The Potato Genome Sequencing Consortium"/>
        </authorList>
    </citation>
    <scope>NUCLEOTIDE SEQUENCE [LARGE SCALE GENOMIC DNA]</scope>
    <source>
        <strain evidence="16">cv. DM1-3 516 R44</strain>
    </source>
</reference>
<dbReference type="UniPathway" id="UPA00143"/>
<comment type="similarity">
    <text evidence="4">Belongs to the RBR family. Ariadne subfamily.</text>
</comment>
<organism evidence="15 16">
    <name type="scientific">Solanum tuberosum</name>
    <name type="common">Potato</name>
    <dbReference type="NCBI Taxonomy" id="4113"/>
    <lineage>
        <taxon>Eukaryota</taxon>
        <taxon>Viridiplantae</taxon>
        <taxon>Streptophyta</taxon>
        <taxon>Embryophyta</taxon>
        <taxon>Tracheophyta</taxon>
        <taxon>Spermatophyta</taxon>
        <taxon>Magnoliopsida</taxon>
        <taxon>eudicotyledons</taxon>
        <taxon>Gunneridae</taxon>
        <taxon>Pentapetalae</taxon>
        <taxon>asterids</taxon>
        <taxon>lamiids</taxon>
        <taxon>Solanales</taxon>
        <taxon>Solanaceae</taxon>
        <taxon>Solanoideae</taxon>
        <taxon>Solaneae</taxon>
        <taxon>Solanum</taxon>
    </lineage>
</organism>
<keyword evidence="6" id="KW-0808">Transferase</keyword>
<evidence type="ECO:0000256" key="7">
    <source>
        <dbReference type="ARBA" id="ARBA00022723"/>
    </source>
</evidence>
<evidence type="ECO:0000256" key="6">
    <source>
        <dbReference type="ARBA" id="ARBA00022679"/>
    </source>
</evidence>
<evidence type="ECO:0000256" key="11">
    <source>
        <dbReference type="ARBA" id="ARBA00022833"/>
    </source>
</evidence>
<evidence type="ECO:0000313" key="15">
    <source>
        <dbReference type="EnsemblPlants" id="PGSC0003DMT400089320"/>
    </source>
</evidence>
<dbReference type="AlphaFoldDB" id="M1DHX6"/>
<dbReference type="Gramene" id="PGSC0003DMT400089320">
    <property type="protein sequence ID" value="PGSC0003DMT400089320"/>
    <property type="gene ID" value="PGSC0003DMG400038891"/>
</dbReference>
<evidence type="ECO:0000256" key="8">
    <source>
        <dbReference type="ARBA" id="ARBA00022737"/>
    </source>
</evidence>
<dbReference type="FunFam" id="3.30.40.10:FF:000230">
    <property type="entry name" value="RBR-type E3 ubiquitin transferase"/>
    <property type="match status" value="1"/>
</dbReference>